<proteinExistence type="predicted"/>
<dbReference type="EMBL" id="QQBC01000010">
    <property type="protein sequence ID" value="RDI63480.1"/>
    <property type="molecule type" value="Genomic_DNA"/>
</dbReference>
<dbReference type="AlphaFoldDB" id="A0A370HYS7"/>
<evidence type="ECO:0000259" key="1">
    <source>
        <dbReference type="Pfam" id="PF04149"/>
    </source>
</evidence>
<dbReference type="InterPro" id="IPR007278">
    <property type="entry name" value="DUF397"/>
</dbReference>
<protein>
    <submittedName>
        <fullName evidence="2">Uncharacterized protein DUF397</fullName>
    </submittedName>
</protein>
<dbReference type="Pfam" id="PF04149">
    <property type="entry name" value="DUF397"/>
    <property type="match status" value="1"/>
</dbReference>
<accession>A0A370HYS7</accession>
<reference evidence="2 3" key="1">
    <citation type="submission" date="2018-07" db="EMBL/GenBank/DDBJ databases">
        <title>Genomic Encyclopedia of Type Strains, Phase IV (KMG-IV): sequencing the most valuable type-strain genomes for metagenomic binning, comparative biology and taxonomic classification.</title>
        <authorList>
            <person name="Goeker M."/>
        </authorList>
    </citation>
    <scope>NUCLEOTIDE SEQUENCE [LARGE SCALE GENOMIC DNA]</scope>
    <source>
        <strain evidence="2 3">DSM 44290</strain>
    </source>
</reference>
<gene>
    <name evidence="2" type="ORF">DFR76_110177</name>
</gene>
<organism evidence="2 3">
    <name type="scientific">Nocardia pseudobrasiliensis</name>
    <dbReference type="NCBI Taxonomy" id="45979"/>
    <lineage>
        <taxon>Bacteria</taxon>
        <taxon>Bacillati</taxon>
        <taxon>Actinomycetota</taxon>
        <taxon>Actinomycetes</taxon>
        <taxon>Mycobacteriales</taxon>
        <taxon>Nocardiaceae</taxon>
        <taxon>Nocardia</taxon>
    </lineage>
</organism>
<feature type="domain" description="DUF397" evidence="1">
    <location>
        <begin position="12"/>
        <end position="62"/>
    </location>
</feature>
<evidence type="ECO:0000313" key="3">
    <source>
        <dbReference type="Proteomes" id="UP000254869"/>
    </source>
</evidence>
<name>A0A370HYS7_9NOCA</name>
<sequence>MRKKDLAGTPARKATASGPDGHCVAVAVLDDGTIAVLDTDDDNGPVLQFAGGEWDSFLDSVRRDRLHAPGTTDLFDEISSRLGRIARDLRDAEAVERIARLDHERRTPPHTPGDLAARIDAGLTAIEHVLTRLEDRISRGDGRCNGAAAP</sequence>
<dbReference type="Proteomes" id="UP000254869">
    <property type="component" value="Unassembled WGS sequence"/>
</dbReference>
<comment type="caution">
    <text evidence="2">The sequence shown here is derived from an EMBL/GenBank/DDBJ whole genome shotgun (WGS) entry which is preliminary data.</text>
</comment>
<dbReference type="RefSeq" id="WP_082876314.1">
    <property type="nucleotide sequence ID" value="NZ_QQBC01000010.1"/>
</dbReference>
<keyword evidence="3" id="KW-1185">Reference proteome</keyword>
<evidence type="ECO:0000313" key="2">
    <source>
        <dbReference type="EMBL" id="RDI63480.1"/>
    </source>
</evidence>